<organism evidence="9 10">
    <name type="scientific">Vibrio panuliri</name>
    <dbReference type="NCBI Taxonomy" id="1381081"/>
    <lineage>
        <taxon>Bacteria</taxon>
        <taxon>Pseudomonadati</taxon>
        <taxon>Pseudomonadota</taxon>
        <taxon>Gammaproteobacteria</taxon>
        <taxon>Vibrionales</taxon>
        <taxon>Vibrionaceae</taxon>
        <taxon>Vibrio</taxon>
    </lineage>
</organism>
<evidence type="ECO:0000256" key="8">
    <source>
        <dbReference type="RuleBase" id="RU363041"/>
    </source>
</evidence>
<dbReference type="RefSeq" id="WP_075709245.1">
    <property type="nucleotide sequence ID" value="NZ_MJMJ01000023.1"/>
</dbReference>
<protein>
    <recommendedName>
        <fullName evidence="8">Probable membrane transporter protein</fullName>
    </recommendedName>
</protein>
<evidence type="ECO:0000256" key="7">
    <source>
        <dbReference type="ARBA" id="ARBA00023136"/>
    </source>
</evidence>
<comment type="subcellular location">
    <subcellularLocation>
        <location evidence="1 8">Cell membrane</location>
        <topology evidence="1 8">Multi-pass membrane protein</topology>
    </subcellularLocation>
</comment>
<sequence length="259" mass="27725">MEMLEPTMLLVLALVAFIAGFIDAVAGGGGMLTVPALLSLGLPPHIALGTNKLAATFASSTAAFTYYRKRLFKPQFWRRAFISTLIGATLGTLFVDQISTEWLEKALPLIILAAAIYSVWHKTPQNSSNDLPVSCPVFSKKQYLQGGILGFYDGVAGPGTGAFWTVSTMALYRLNILMASGVAKAMNFTSNFTSLITFAILGHIDWVLGLTMGVCLMAGAFVGAHSAIRFGAGFIRPIFVSVVSILAIKLAYDAWFVAI</sequence>
<gene>
    <name evidence="9" type="ORF">BIY22_07845</name>
</gene>
<dbReference type="AlphaFoldDB" id="A0A1Q9HEB1"/>
<accession>A0A1Q9HEB1</accession>
<proteinExistence type="inferred from homology"/>
<evidence type="ECO:0000256" key="5">
    <source>
        <dbReference type="ARBA" id="ARBA00022692"/>
    </source>
</evidence>
<dbReference type="Proteomes" id="UP000186313">
    <property type="component" value="Unassembled WGS sequence"/>
</dbReference>
<comment type="similarity">
    <text evidence="2 8">Belongs to the 4-toluene sulfonate uptake permease (TSUP) (TC 2.A.102) family.</text>
</comment>
<evidence type="ECO:0000256" key="4">
    <source>
        <dbReference type="ARBA" id="ARBA00022475"/>
    </source>
</evidence>
<dbReference type="OrthoDB" id="554695at2"/>
<evidence type="ECO:0000256" key="1">
    <source>
        <dbReference type="ARBA" id="ARBA00004651"/>
    </source>
</evidence>
<feature type="transmembrane region" description="Helical" evidence="8">
    <location>
        <begin position="76"/>
        <end position="95"/>
    </location>
</feature>
<feature type="transmembrane region" description="Helical" evidence="8">
    <location>
        <begin position="234"/>
        <end position="252"/>
    </location>
</feature>
<keyword evidence="6 8" id="KW-1133">Transmembrane helix</keyword>
<evidence type="ECO:0000256" key="6">
    <source>
        <dbReference type="ARBA" id="ARBA00022989"/>
    </source>
</evidence>
<dbReference type="STRING" id="1381081.BIY22_07845"/>
<dbReference type="InterPro" id="IPR052017">
    <property type="entry name" value="TSUP"/>
</dbReference>
<keyword evidence="5 8" id="KW-0812">Transmembrane</keyword>
<dbReference type="Pfam" id="PF01925">
    <property type="entry name" value="TauE"/>
    <property type="match status" value="1"/>
</dbReference>
<evidence type="ECO:0000256" key="2">
    <source>
        <dbReference type="ARBA" id="ARBA00009142"/>
    </source>
</evidence>
<evidence type="ECO:0000313" key="10">
    <source>
        <dbReference type="Proteomes" id="UP000186313"/>
    </source>
</evidence>
<comment type="caution">
    <text evidence="9">The sequence shown here is derived from an EMBL/GenBank/DDBJ whole genome shotgun (WGS) entry which is preliminary data.</text>
</comment>
<feature type="transmembrane region" description="Helical" evidence="8">
    <location>
        <begin position="195"/>
        <end position="222"/>
    </location>
</feature>
<evidence type="ECO:0000256" key="3">
    <source>
        <dbReference type="ARBA" id="ARBA00022448"/>
    </source>
</evidence>
<keyword evidence="3" id="KW-0813">Transport</keyword>
<reference evidence="9 10" key="1">
    <citation type="submission" date="2016-09" db="EMBL/GenBank/DDBJ databases">
        <title>Genomic Taxonomy of the Vibrionaceae.</title>
        <authorList>
            <person name="Gonzalez-Castillo A."/>
            <person name="Gomez-Gil B."/>
            <person name="Enciso-Ibarra K."/>
        </authorList>
    </citation>
    <scope>NUCLEOTIDE SEQUENCE [LARGE SCALE GENOMIC DNA]</scope>
    <source>
        <strain evidence="9 10">CAIM 703</strain>
    </source>
</reference>
<keyword evidence="7 8" id="KW-0472">Membrane</keyword>
<dbReference type="PANTHER" id="PTHR30269">
    <property type="entry name" value="TRANSMEMBRANE PROTEIN YFCA"/>
    <property type="match status" value="1"/>
</dbReference>
<dbReference type="EMBL" id="MJMJ01000023">
    <property type="protein sequence ID" value="OLQ88075.1"/>
    <property type="molecule type" value="Genomic_DNA"/>
</dbReference>
<feature type="transmembrane region" description="Helical" evidence="8">
    <location>
        <begin position="162"/>
        <end position="183"/>
    </location>
</feature>
<dbReference type="PANTHER" id="PTHR30269:SF25">
    <property type="entry name" value="MEMBRANE TRANSPORTER PROTEIN-RELATED"/>
    <property type="match status" value="1"/>
</dbReference>
<name>A0A1Q9HEB1_9VIBR</name>
<keyword evidence="4 8" id="KW-1003">Cell membrane</keyword>
<dbReference type="InterPro" id="IPR002781">
    <property type="entry name" value="TM_pro_TauE-like"/>
</dbReference>
<dbReference type="GO" id="GO:0005886">
    <property type="term" value="C:plasma membrane"/>
    <property type="evidence" value="ECO:0007669"/>
    <property type="project" value="UniProtKB-SubCell"/>
</dbReference>
<evidence type="ECO:0000313" key="9">
    <source>
        <dbReference type="EMBL" id="OLQ88075.1"/>
    </source>
</evidence>